<dbReference type="CDD" id="cd14498">
    <property type="entry name" value="DSP"/>
    <property type="match status" value="1"/>
</dbReference>
<dbReference type="AlphaFoldDB" id="A0A6A8ADM2"/>
<organism evidence="2 3">
    <name type="scientific">Endobacterium cereale</name>
    <dbReference type="NCBI Taxonomy" id="2663029"/>
    <lineage>
        <taxon>Bacteria</taxon>
        <taxon>Pseudomonadati</taxon>
        <taxon>Pseudomonadota</taxon>
        <taxon>Alphaproteobacteria</taxon>
        <taxon>Hyphomicrobiales</taxon>
        <taxon>Rhizobiaceae</taxon>
        <taxon>Endobacterium</taxon>
    </lineage>
</organism>
<dbReference type="RefSeq" id="WP_153358735.1">
    <property type="nucleotide sequence ID" value="NZ_JAYKOO010000008.1"/>
</dbReference>
<comment type="caution">
    <text evidence="2">The sequence shown here is derived from an EMBL/GenBank/DDBJ whole genome shotgun (WGS) entry which is preliminary data.</text>
</comment>
<feature type="domain" description="Tyrosine specific protein phosphatases" evidence="1">
    <location>
        <begin position="117"/>
        <end position="166"/>
    </location>
</feature>
<sequence length="204" mass="22603">MTSSPHYERPHLSLIQKNLPGWDVDLYIGGKEAVSTPDLLDAHDIKVIVNCAVNFDVNLVGDDQKAEDGRVASGPGFLRYYKLGLVDGPGNADTMFVAGYYLLRGALGQTFPDKPSYPRREKGNVLVNCRAGRSRSVSLVALFLHLEMPELYPTLASAIAHVREARQLHPDEWFETPKPVLIHAIERAADMIRLIEANKDRAVA</sequence>
<dbReference type="Proteomes" id="UP000435138">
    <property type="component" value="Unassembled WGS sequence"/>
</dbReference>
<dbReference type="SUPFAM" id="SSF52799">
    <property type="entry name" value="(Phosphotyrosine protein) phosphatases II"/>
    <property type="match status" value="1"/>
</dbReference>
<evidence type="ECO:0000313" key="3">
    <source>
        <dbReference type="Proteomes" id="UP000435138"/>
    </source>
</evidence>
<dbReference type="InterPro" id="IPR020422">
    <property type="entry name" value="TYR_PHOSPHATASE_DUAL_dom"/>
</dbReference>
<dbReference type="Gene3D" id="3.90.190.10">
    <property type="entry name" value="Protein tyrosine phosphatase superfamily"/>
    <property type="match status" value="1"/>
</dbReference>
<dbReference type="InterPro" id="IPR000387">
    <property type="entry name" value="Tyr_Pase_dom"/>
</dbReference>
<keyword evidence="3" id="KW-1185">Reference proteome</keyword>
<evidence type="ECO:0000259" key="1">
    <source>
        <dbReference type="PROSITE" id="PS50056"/>
    </source>
</evidence>
<reference evidence="2 3" key="1">
    <citation type="submission" date="2019-11" db="EMBL/GenBank/DDBJ databases">
        <title>Genome analysis of Rhizobacterium cereale a novel genus and species isolated from maize roots in North Spain.</title>
        <authorList>
            <person name="Menendez E."/>
            <person name="Flores-Felix J.D."/>
            <person name="Ramirez-Bahena M.-H."/>
            <person name="Igual J.M."/>
            <person name="Garcia-Fraile P."/>
            <person name="Peix A."/>
            <person name="Velazquez E."/>
        </authorList>
    </citation>
    <scope>NUCLEOTIDE SEQUENCE [LARGE SCALE GENOMIC DNA]</scope>
    <source>
        <strain evidence="2 3">RZME27</strain>
    </source>
</reference>
<accession>A0A6A8ADM2</accession>
<proteinExistence type="predicted"/>
<name>A0A6A8ADM2_9HYPH</name>
<gene>
    <name evidence="2" type="ORF">GAO09_24605</name>
</gene>
<protein>
    <submittedName>
        <fullName evidence="2">Protein phosphatase</fullName>
    </submittedName>
</protein>
<evidence type="ECO:0000313" key="2">
    <source>
        <dbReference type="EMBL" id="MQY49222.1"/>
    </source>
</evidence>
<dbReference type="InterPro" id="IPR029021">
    <property type="entry name" value="Prot-tyrosine_phosphatase-like"/>
</dbReference>
<dbReference type="SMART" id="SM00195">
    <property type="entry name" value="DSPc"/>
    <property type="match status" value="1"/>
</dbReference>
<dbReference type="PROSITE" id="PS50056">
    <property type="entry name" value="TYR_PHOSPHATASE_2"/>
    <property type="match status" value="1"/>
</dbReference>
<dbReference type="EMBL" id="WIXI01000050">
    <property type="protein sequence ID" value="MQY49222.1"/>
    <property type="molecule type" value="Genomic_DNA"/>
</dbReference>